<dbReference type="Gene3D" id="3.60.10.10">
    <property type="entry name" value="Endonuclease/exonuclease/phosphatase"/>
    <property type="match status" value="1"/>
</dbReference>
<dbReference type="GO" id="GO:0004519">
    <property type="term" value="F:endonuclease activity"/>
    <property type="evidence" value="ECO:0007669"/>
    <property type="project" value="UniProtKB-KW"/>
</dbReference>
<dbReference type="PANTHER" id="PTHR14859:SF1">
    <property type="entry name" value="PGAP2-INTERACTING PROTEIN"/>
    <property type="match status" value="1"/>
</dbReference>
<feature type="domain" description="Endonuclease/exonuclease/phosphatase" evidence="1">
    <location>
        <begin position="4"/>
        <end position="276"/>
    </location>
</feature>
<dbReference type="Pfam" id="PF03372">
    <property type="entry name" value="Exo_endo_phos"/>
    <property type="match status" value="1"/>
</dbReference>
<evidence type="ECO:0000313" key="3">
    <source>
        <dbReference type="Proteomes" id="UP000321548"/>
    </source>
</evidence>
<organism evidence="2 3">
    <name type="scientific">Zeimonas arvi</name>
    <dbReference type="NCBI Taxonomy" id="2498847"/>
    <lineage>
        <taxon>Bacteria</taxon>
        <taxon>Pseudomonadati</taxon>
        <taxon>Pseudomonadota</taxon>
        <taxon>Betaproteobacteria</taxon>
        <taxon>Burkholderiales</taxon>
        <taxon>Burkholderiaceae</taxon>
        <taxon>Zeimonas</taxon>
    </lineage>
</organism>
<proteinExistence type="predicted"/>
<keyword evidence="2" id="KW-0378">Hydrolase</keyword>
<dbReference type="InterPro" id="IPR051916">
    <property type="entry name" value="GPI-anchor_lipid_remodeler"/>
</dbReference>
<dbReference type="OrthoDB" id="9793162at2"/>
<dbReference type="AlphaFoldDB" id="A0A5C8NTM8"/>
<reference evidence="2 3" key="1">
    <citation type="submission" date="2019-06" db="EMBL/GenBank/DDBJ databases">
        <title>Quisquiliibacterium sp. nov., isolated from a maize field.</title>
        <authorList>
            <person name="Lin S.-Y."/>
            <person name="Tsai C.-F."/>
            <person name="Young C.-C."/>
        </authorList>
    </citation>
    <scope>NUCLEOTIDE SEQUENCE [LARGE SCALE GENOMIC DNA]</scope>
    <source>
        <strain evidence="2 3">CC-CFT501</strain>
    </source>
</reference>
<keyword evidence="3" id="KW-1185">Reference proteome</keyword>
<dbReference type="GO" id="GO:0016020">
    <property type="term" value="C:membrane"/>
    <property type="evidence" value="ECO:0007669"/>
    <property type="project" value="GOC"/>
</dbReference>
<gene>
    <name evidence="2" type="ORF">FHP08_15445</name>
</gene>
<dbReference type="GO" id="GO:0006506">
    <property type="term" value="P:GPI anchor biosynthetic process"/>
    <property type="evidence" value="ECO:0007669"/>
    <property type="project" value="TreeGrafter"/>
</dbReference>
<evidence type="ECO:0000313" key="2">
    <source>
        <dbReference type="EMBL" id="TXL64356.1"/>
    </source>
</evidence>
<dbReference type="InterPro" id="IPR036691">
    <property type="entry name" value="Endo/exonu/phosph_ase_sf"/>
</dbReference>
<comment type="caution">
    <text evidence="2">The sequence shown here is derived from an EMBL/GenBank/DDBJ whole genome shotgun (WGS) entry which is preliminary data.</text>
</comment>
<protein>
    <submittedName>
        <fullName evidence="2">Endonuclease</fullName>
    </submittedName>
</protein>
<dbReference type="EMBL" id="VDUY01000006">
    <property type="protein sequence ID" value="TXL64356.1"/>
    <property type="molecule type" value="Genomic_DNA"/>
</dbReference>
<evidence type="ECO:0000259" key="1">
    <source>
        <dbReference type="Pfam" id="PF03372"/>
    </source>
</evidence>
<sequence>MRVATYNIHKGVLRDFFGLRRVARIHDLRARLHELDSDLIFLQEVQGENVRHQRQFEHWPSEPQDVFLAKAPSLKHTFETAYGRNASYLHGHHGNALLSRYPIVGQENRDVSDHALEKRGVLHCRVNMDGREVHCFVVHFGLFARSRDRQLDALLEWIQGAVDPSAPLIIAGDFNDWRNALSERLCRRIGVVEVFDACRPRGQAAQRAVYYMRDRLSELGVSPEAAIPGLPRTVRTARTFPALVPWFRMDRIYQRGFRVQSASVLKGLEWSRLSDHSPLVADLELIPGS</sequence>
<dbReference type="SUPFAM" id="SSF56219">
    <property type="entry name" value="DNase I-like"/>
    <property type="match status" value="1"/>
</dbReference>
<accession>A0A5C8NTM8</accession>
<keyword evidence="2" id="KW-0255">Endonuclease</keyword>
<keyword evidence="2" id="KW-0540">Nuclease</keyword>
<dbReference type="PANTHER" id="PTHR14859">
    <property type="entry name" value="CALCOFLUOR WHITE HYPERSENSITIVE PROTEIN PRECURSOR"/>
    <property type="match status" value="1"/>
</dbReference>
<dbReference type="Proteomes" id="UP000321548">
    <property type="component" value="Unassembled WGS sequence"/>
</dbReference>
<name>A0A5C8NTM8_9BURK</name>
<dbReference type="InterPro" id="IPR005135">
    <property type="entry name" value="Endo/exonuclease/phosphatase"/>
</dbReference>